<comment type="catalytic activity">
    <reaction evidence="10">
        <text>a ubiquinone + NADH + 5 H(+)(in) = a ubiquinol + NAD(+) + 4 H(+)(out)</text>
        <dbReference type="Rhea" id="RHEA:29091"/>
        <dbReference type="Rhea" id="RHEA-COMP:9565"/>
        <dbReference type="Rhea" id="RHEA-COMP:9566"/>
        <dbReference type="ChEBI" id="CHEBI:15378"/>
        <dbReference type="ChEBI" id="CHEBI:16389"/>
        <dbReference type="ChEBI" id="CHEBI:17976"/>
        <dbReference type="ChEBI" id="CHEBI:57540"/>
        <dbReference type="ChEBI" id="CHEBI:57945"/>
        <dbReference type="EC" id="7.1.1.2"/>
    </reaction>
</comment>
<keyword evidence="4 11" id="KW-0812">Transmembrane</keyword>
<dbReference type="Pfam" id="PF00420">
    <property type="entry name" value="Oxidored_q2"/>
    <property type="match status" value="1"/>
</dbReference>
<evidence type="ECO:0000256" key="7">
    <source>
        <dbReference type="ARBA" id="ARBA00023027"/>
    </source>
</evidence>
<evidence type="ECO:0000256" key="8">
    <source>
        <dbReference type="ARBA" id="ARBA00023136"/>
    </source>
</evidence>
<name>A0A977XTT2_9CARA</name>
<evidence type="ECO:0000256" key="6">
    <source>
        <dbReference type="ARBA" id="ARBA00022989"/>
    </source>
</evidence>
<proteinExistence type="inferred from homology"/>
<dbReference type="AlphaFoldDB" id="A0A977XTT2"/>
<evidence type="ECO:0000256" key="5">
    <source>
        <dbReference type="ARBA" id="ARBA00022967"/>
    </source>
</evidence>
<evidence type="ECO:0000256" key="9">
    <source>
        <dbReference type="ARBA" id="ARBA00031586"/>
    </source>
</evidence>
<keyword evidence="7" id="KW-0520">NAD</keyword>
<feature type="transmembrane region" description="Helical" evidence="11">
    <location>
        <begin position="34"/>
        <end position="52"/>
    </location>
</feature>
<keyword evidence="8 11" id="KW-0472">Membrane</keyword>
<dbReference type="Gene3D" id="1.10.287.3510">
    <property type="match status" value="1"/>
</dbReference>
<comment type="subcellular location">
    <subcellularLocation>
        <location evidence="1">Membrane</location>
        <topology evidence="1">Multi-pass membrane protein</topology>
    </subcellularLocation>
</comment>
<protein>
    <recommendedName>
        <fullName evidence="3">NADH-ubiquinone oxidoreductase chain 4L</fullName>
    </recommendedName>
    <alternativeName>
        <fullName evidence="9">NADH dehydrogenase subunit 4L</fullName>
    </alternativeName>
</protein>
<evidence type="ECO:0000256" key="11">
    <source>
        <dbReference type="SAM" id="Phobius"/>
    </source>
</evidence>
<dbReference type="InterPro" id="IPR039428">
    <property type="entry name" value="NUOK/Mnh_C1-like"/>
</dbReference>
<evidence type="ECO:0000256" key="2">
    <source>
        <dbReference type="ARBA" id="ARBA00010519"/>
    </source>
</evidence>
<dbReference type="CTD" id="4539"/>
<keyword evidence="5" id="KW-1278">Translocase</keyword>
<dbReference type="GeneID" id="76336390"/>
<feature type="transmembrane region" description="Helical" evidence="11">
    <location>
        <begin position="58"/>
        <end position="81"/>
    </location>
</feature>
<dbReference type="GO" id="GO:0008137">
    <property type="term" value="F:NADH dehydrogenase (ubiquinone) activity"/>
    <property type="evidence" value="ECO:0007669"/>
    <property type="project" value="UniProtKB-EC"/>
</dbReference>
<gene>
    <name evidence="12" type="primary">ND4L</name>
</gene>
<accession>A0A977XTT2</accession>
<sequence>MYLLNIMVFIIMFIIGGVVFSLKSKHLMMMLMSLEFIILSLFIILFIILFLYNQEYYFCMYFLTFCVCESVLGLSVLVALIRTHSNDYYNILNMC</sequence>
<organism evidence="12">
    <name type="scientific">Omoglymmius wukong</name>
    <dbReference type="NCBI Taxonomy" id="2983420"/>
    <lineage>
        <taxon>Eukaryota</taxon>
        <taxon>Metazoa</taxon>
        <taxon>Ecdysozoa</taxon>
        <taxon>Arthropoda</taxon>
        <taxon>Hexapoda</taxon>
        <taxon>Insecta</taxon>
        <taxon>Pterygota</taxon>
        <taxon>Neoptera</taxon>
        <taxon>Endopterygota</taxon>
        <taxon>Coleoptera</taxon>
        <taxon>Adephaga</taxon>
        <taxon>Caraboidea</taxon>
        <taxon>Carabidae</taxon>
        <taxon>Rhysodinae</taxon>
        <taxon>Omoglymmius</taxon>
    </lineage>
</organism>
<reference evidence="12" key="1">
    <citation type="submission" date="2021-09" db="EMBL/GenBank/DDBJ databases">
        <authorList>
            <person name="Zhao T.Y."/>
            <person name="Lu L."/>
        </authorList>
    </citation>
    <scope>NUCLEOTIDE SEQUENCE</scope>
</reference>
<geneLocation type="mitochondrion" evidence="12"/>
<evidence type="ECO:0000256" key="4">
    <source>
        <dbReference type="ARBA" id="ARBA00022692"/>
    </source>
</evidence>
<evidence type="ECO:0000256" key="10">
    <source>
        <dbReference type="ARBA" id="ARBA00049551"/>
    </source>
</evidence>
<dbReference type="RefSeq" id="YP_010531108.1">
    <property type="nucleotide sequence ID" value="NC_067792.1"/>
</dbReference>
<keyword evidence="12" id="KW-0496">Mitochondrion</keyword>
<dbReference type="GO" id="GO:0016020">
    <property type="term" value="C:membrane"/>
    <property type="evidence" value="ECO:0007669"/>
    <property type="project" value="UniProtKB-SubCell"/>
</dbReference>
<evidence type="ECO:0000256" key="3">
    <source>
        <dbReference type="ARBA" id="ARBA00016612"/>
    </source>
</evidence>
<comment type="similarity">
    <text evidence="2">Belongs to the complex I subunit 4L family.</text>
</comment>
<evidence type="ECO:0000256" key="1">
    <source>
        <dbReference type="ARBA" id="ARBA00004141"/>
    </source>
</evidence>
<evidence type="ECO:0000313" key="12">
    <source>
        <dbReference type="EMBL" id="UXW93695.1"/>
    </source>
</evidence>
<feature type="transmembrane region" description="Helical" evidence="11">
    <location>
        <begin position="6"/>
        <end position="22"/>
    </location>
</feature>
<dbReference type="EMBL" id="OK040658">
    <property type="protein sequence ID" value="UXW93695.1"/>
    <property type="molecule type" value="Genomic_DNA"/>
</dbReference>
<keyword evidence="6 11" id="KW-1133">Transmembrane helix</keyword>